<evidence type="ECO:0000313" key="1">
    <source>
        <dbReference type="EMBL" id="GAH55529.1"/>
    </source>
</evidence>
<dbReference type="AlphaFoldDB" id="X1HNY2"/>
<comment type="caution">
    <text evidence="1">The sequence shown here is derived from an EMBL/GenBank/DDBJ whole genome shotgun (WGS) entry which is preliminary data.</text>
</comment>
<dbReference type="EMBL" id="BARU01015805">
    <property type="protein sequence ID" value="GAH55529.1"/>
    <property type="molecule type" value="Genomic_DNA"/>
</dbReference>
<protein>
    <submittedName>
        <fullName evidence="1">Uncharacterized protein</fullName>
    </submittedName>
</protein>
<accession>X1HNY2</accession>
<reference evidence="1" key="1">
    <citation type="journal article" date="2014" name="Front. Microbiol.">
        <title>High frequency of phylogenetically diverse reductive dehalogenase-homologous genes in deep subseafloor sedimentary metagenomes.</title>
        <authorList>
            <person name="Kawai M."/>
            <person name="Futagami T."/>
            <person name="Toyoda A."/>
            <person name="Takaki Y."/>
            <person name="Nishi S."/>
            <person name="Hori S."/>
            <person name="Arai W."/>
            <person name="Tsubouchi T."/>
            <person name="Morono Y."/>
            <person name="Uchiyama I."/>
            <person name="Ito T."/>
            <person name="Fujiyama A."/>
            <person name="Inagaki F."/>
            <person name="Takami H."/>
        </authorList>
    </citation>
    <scope>NUCLEOTIDE SEQUENCE</scope>
    <source>
        <strain evidence="1">Expedition CK06-06</strain>
    </source>
</reference>
<proteinExistence type="predicted"/>
<sequence length="32" mass="3414">LELDGKDEDIEAGIAWATSKGVRVNPANDEVT</sequence>
<feature type="non-terminal residue" evidence="1">
    <location>
        <position position="1"/>
    </location>
</feature>
<organism evidence="1">
    <name type="scientific">marine sediment metagenome</name>
    <dbReference type="NCBI Taxonomy" id="412755"/>
    <lineage>
        <taxon>unclassified sequences</taxon>
        <taxon>metagenomes</taxon>
        <taxon>ecological metagenomes</taxon>
    </lineage>
</organism>
<name>X1HNY2_9ZZZZ</name>
<gene>
    <name evidence="1" type="ORF">S03H2_26884</name>
</gene>